<protein>
    <submittedName>
        <fullName evidence="2">Uncharacterized protein</fullName>
    </submittedName>
</protein>
<evidence type="ECO:0000313" key="3">
    <source>
        <dbReference type="Proteomes" id="UP001274321"/>
    </source>
</evidence>
<dbReference type="EMBL" id="JAXAFJ010000004">
    <property type="protein sequence ID" value="MDX6806047.1"/>
    <property type="molecule type" value="Genomic_DNA"/>
</dbReference>
<keyword evidence="3" id="KW-1185">Reference proteome</keyword>
<dbReference type="RefSeq" id="WP_319844175.1">
    <property type="nucleotide sequence ID" value="NZ_JAXAFJ010000004.1"/>
</dbReference>
<evidence type="ECO:0000256" key="1">
    <source>
        <dbReference type="SAM" id="SignalP"/>
    </source>
</evidence>
<organism evidence="2 3">
    <name type="scientific">Terrihabitans rhizophilus</name>
    <dbReference type="NCBI Taxonomy" id="3092662"/>
    <lineage>
        <taxon>Bacteria</taxon>
        <taxon>Pseudomonadati</taxon>
        <taxon>Pseudomonadota</taxon>
        <taxon>Alphaproteobacteria</taxon>
        <taxon>Hyphomicrobiales</taxon>
        <taxon>Terrihabitans</taxon>
    </lineage>
</organism>
<comment type="caution">
    <text evidence="2">The sequence shown here is derived from an EMBL/GenBank/DDBJ whole genome shotgun (WGS) entry which is preliminary data.</text>
</comment>
<reference evidence="2 3" key="1">
    <citation type="submission" date="2023-11" db="EMBL/GenBank/DDBJ databases">
        <authorList>
            <person name="Bao R."/>
        </authorList>
    </citation>
    <scope>NUCLEOTIDE SEQUENCE [LARGE SCALE GENOMIC DNA]</scope>
    <source>
        <strain evidence="2 3">PJ23</strain>
    </source>
</reference>
<accession>A0ABU4RMK1</accession>
<keyword evidence="1" id="KW-0732">Signal</keyword>
<sequence>MKVIVSRVPRSLTCALLLGLALTPLSPDTGSVSATPQIPNRVETAHAVIDAAASKVHTAGFFR</sequence>
<feature type="signal peptide" evidence="1">
    <location>
        <begin position="1"/>
        <end position="26"/>
    </location>
</feature>
<dbReference type="Proteomes" id="UP001274321">
    <property type="component" value="Unassembled WGS sequence"/>
</dbReference>
<name>A0ABU4RMK1_9HYPH</name>
<proteinExistence type="predicted"/>
<gene>
    <name evidence="2" type="ORF">SCD90_08220</name>
</gene>
<evidence type="ECO:0000313" key="2">
    <source>
        <dbReference type="EMBL" id="MDX6806047.1"/>
    </source>
</evidence>
<feature type="chain" id="PRO_5047101666" evidence="1">
    <location>
        <begin position="27"/>
        <end position="63"/>
    </location>
</feature>